<dbReference type="PROSITE" id="PS51041">
    <property type="entry name" value="EMI"/>
    <property type="match status" value="1"/>
</dbReference>
<dbReference type="PANTHER" id="PTHR24050:SF28">
    <property type="entry name" value="UROMODULIN-LIKE"/>
    <property type="match status" value="1"/>
</dbReference>
<dbReference type="InterPro" id="IPR018097">
    <property type="entry name" value="EGF_Ca-bd_CS"/>
</dbReference>
<dbReference type="InterPro" id="IPR011489">
    <property type="entry name" value="EMI_domain"/>
</dbReference>
<dbReference type="InterPro" id="IPR052235">
    <property type="entry name" value="Nephronectin_domain"/>
</dbReference>
<keyword evidence="2" id="KW-0732">Signal</keyword>
<evidence type="ECO:0000256" key="3">
    <source>
        <dbReference type="ARBA" id="ARBA00022737"/>
    </source>
</evidence>
<name>A0ABM1SL25_LIMPO</name>
<comment type="caution">
    <text evidence="5">Lacks conserved residue(s) required for the propagation of feature annotation.</text>
</comment>
<dbReference type="GeneID" id="106461621"/>
<dbReference type="InterPro" id="IPR000152">
    <property type="entry name" value="EGF-type_Asp/Asn_hydroxyl_site"/>
</dbReference>
<dbReference type="Gene3D" id="2.10.25.10">
    <property type="entry name" value="Laminin"/>
    <property type="match status" value="2"/>
</dbReference>
<proteinExistence type="predicted"/>
<dbReference type="RefSeq" id="XP_022244331.1">
    <property type="nucleotide sequence ID" value="XM_022388623.1"/>
</dbReference>
<dbReference type="Pfam" id="PF07974">
    <property type="entry name" value="EGF_2"/>
    <property type="match status" value="1"/>
</dbReference>
<dbReference type="SMART" id="SM00179">
    <property type="entry name" value="EGF_CA"/>
    <property type="match status" value="1"/>
</dbReference>
<keyword evidence="8" id="KW-1185">Reference proteome</keyword>
<dbReference type="PROSITE" id="PS00010">
    <property type="entry name" value="ASX_HYDROXYL"/>
    <property type="match status" value="1"/>
</dbReference>
<evidence type="ECO:0000313" key="8">
    <source>
        <dbReference type="Proteomes" id="UP000694941"/>
    </source>
</evidence>
<dbReference type="PROSITE" id="PS01187">
    <property type="entry name" value="EGF_CA"/>
    <property type="match status" value="1"/>
</dbReference>
<evidence type="ECO:0000256" key="4">
    <source>
        <dbReference type="ARBA" id="ARBA00023157"/>
    </source>
</evidence>
<evidence type="ECO:0000259" key="6">
    <source>
        <dbReference type="PROSITE" id="PS50026"/>
    </source>
</evidence>
<evidence type="ECO:0000256" key="2">
    <source>
        <dbReference type="ARBA" id="ARBA00022729"/>
    </source>
</evidence>
<dbReference type="Proteomes" id="UP000694941">
    <property type="component" value="Unplaced"/>
</dbReference>
<dbReference type="InterPro" id="IPR013111">
    <property type="entry name" value="EGF_extracell"/>
</dbReference>
<dbReference type="InterPro" id="IPR049883">
    <property type="entry name" value="NOTCH1_EGF-like"/>
</dbReference>
<dbReference type="SUPFAM" id="SSF57184">
    <property type="entry name" value="Growth factor receptor domain"/>
    <property type="match status" value="1"/>
</dbReference>
<gene>
    <name evidence="9" type="primary">LOC106461621</name>
</gene>
<evidence type="ECO:0000259" key="7">
    <source>
        <dbReference type="PROSITE" id="PS51041"/>
    </source>
</evidence>
<accession>A0ABM1SL25</accession>
<dbReference type="InterPro" id="IPR009030">
    <property type="entry name" value="Growth_fac_rcpt_cys_sf"/>
</dbReference>
<feature type="domain" description="EGF-like" evidence="6">
    <location>
        <begin position="155"/>
        <end position="187"/>
    </location>
</feature>
<evidence type="ECO:0000256" key="1">
    <source>
        <dbReference type="ARBA" id="ARBA00022536"/>
    </source>
</evidence>
<dbReference type="InterPro" id="IPR000742">
    <property type="entry name" value="EGF"/>
</dbReference>
<keyword evidence="1 5" id="KW-0245">EGF-like domain</keyword>
<dbReference type="PROSITE" id="PS01186">
    <property type="entry name" value="EGF_2"/>
    <property type="match status" value="2"/>
</dbReference>
<feature type="disulfide bond" evidence="5">
    <location>
        <begin position="159"/>
        <end position="169"/>
    </location>
</feature>
<dbReference type="InterPro" id="IPR001881">
    <property type="entry name" value="EGF-like_Ca-bd_dom"/>
</dbReference>
<dbReference type="Pfam" id="PF07645">
    <property type="entry name" value="EGF_CA"/>
    <property type="match status" value="1"/>
</dbReference>
<protein>
    <submittedName>
        <fullName evidence="9">Epidermal growth factor-like protein 7</fullName>
    </submittedName>
</protein>
<organism evidence="8 9">
    <name type="scientific">Limulus polyphemus</name>
    <name type="common">Atlantic horseshoe crab</name>
    <dbReference type="NCBI Taxonomy" id="6850"/>
    <lineage>
        <taxon>Eukaryota</taxon>
        <taxon>Metazoa</taxon>
        <taxon>Ecdysozoa</taxon>
        <taxon>Arthropoda</taxon>
        <taxon>Chelicerata</taxon>
        <taxon>Merostomata</taxon>
        <taxon>Xiphosura</taxon>
        <taxon>Limulidae</taxon>
        <taxon>Limulus</taxon>
    </lineage>
</organism>
<reference evidence="9" key="1">
    <citation type="submission" date="2025-08" db="UniProtKB">
        <authorList>
            <consortium name="RefSeq"/>
        </authorList>
    </citation>
    <scope>IDENTIFICATION</scope>
    <source>
        <tissue evidence="9">Muscle</tissue>
    </source>
</reference>
<feature type="disulfide bond" evidence="5">
    <location>
        <begin position="177"/>
        <end position="186"/>
    </location>
</feature>
<keyword evidence="4 5" id="KW-1015">Disulfide bond</keyword>
<dbReference type="SMART" id="SM00181">
    <property type="entry name" value="EGF"/>
    <property type="match status" value="2"/>
</dbReference>
<dbReference type="PROSITE" id="PS00022">
    <property type="entry name" value="EGF_1"/>
    <property type="match status" value="1"/>
</dbReference>
<dbReference type="PROSITE" id="PS50026">
    <property type="entry name" value="EGF_3"/>
    <property type="match status" value="1"/>
</dbReference>
<dbReference type="Pfam" id="PF07546">
    <property type="entry name" value="EMI"/>
    <property type="match status" value="1"/>
</dbReference>
<keyword evidence="3" id="KW-0677">Repeat</keyword>
<feature type="domain" description="EMI" evidence="7">
    <location>
        <begin position="73"/>
        <end position="156"/>
    </location>
</feature>
<evidence type="ECO:0000256" key="5">
    <source>
        <dbReference type="PROSITE-ProRule" id="PRU00076"/>
    </source>
</evidence>
<dbReference type="PANTHER" id="PTHR24050">
    <property type="entry name" value="PA14 DOMAIN-CONTAINING PROTEIN"/>
    <property type="match status" value="1"/>
</dbReference>
<evidence type="ECO:0000313" key="9">
    <source>
        <dbReference type="RefSeq" id="XP_022244331.1"/>
    </source>
</evidence>
<sequence>MTISNMMKPGNWPGKNLILVVSLLLLSTLPLRLKARTNSLVSYREALEKTREAQTSLAARDSKFYSHHRRRPGRHVCARSHVINTPVKRFESYRKPVYRSFRHACQSDATQTCTSYRILYETAYRSVYKAVPHTETVFECCPGWTRSSSSSYDCMKAVCSPECKNGGTCTKPNQCFCTSGWTGDTCETDVDECSKKGKRCEQDCVNTPGSYSCQCHNGFILQSDAKSCRINLQNDPEYQRFVQGYEELNQRVFVLEKIQEKHNLTDLEHTVNPASPSRGLEGTTHVLNYPFYGSPWERVHSLSEQISMLEERLEECTCSQERRRSRRRPWI</sequence>
<dbReference type="SUPFAM" id="SSF57196">
    <property type="entry name" value="EGF/Laminin"/>
    <property type="match status" value="1"/>
</dbReference>